<dbReference type="PANTHER" id="PTHR30266:SF2">
    <property type="entry name" value="LARGE-CONDUCTANCE MECHANOSENSITIVE CHANNEL"/>
    <property type="match status" value="1"/>
</dbReference>
<evidence type="ECO:0000256" key="1">
    <source>
        <dbReference type="ARBA" id="ARBA00004651"/>
    </source>
</evidence>
<evidence type="ECO:0000256" key="9">
    <source>
        <dbReference type="ARBA" id="ARBA00023303"/>
    </source>
</evidence>
<sequence>MGFFSEFKTFVAKGNVLDLAVGVIIGAAFGKIVTSLTEDIIMPIISLATGDIDFKEWYIPLDGKSYANLEAAKAAKAATVNVGLFLNAVIYFFIIAFCVFLIVRFANRFKAPTVVEVKPDPTPSKEEILLTEIRDALRSRA</sequence>
<evidence type="ECO:0000256" key="10">
    <source>
        <dbReference type="HAMAP-Rule" id="MF_00115"/>
    </source>
</evidence>
<evidence type="ECO:0000256" key="2">
    <source>
        <dbReference type="ARBA" id="ARBA00007254"/>
    </source>
</evidence>
<dbReference type="PRINTS" id="PR01264">
    <property type="entry name" value="MECHCHANNEL"/>
</dbReference>
<dbReference type="InterPro" id="IPR037673">
    <property type="entry name" value="MSC/AndL"/>
</dbReference>
<dbReference type="NCBIfam" id="TIGR00220">
    <property type="entry name" value="mscL"/>
    <property type="match status" value="1"/>
</dbReference>
<proteinExistence type="inferred from homology"/>
<evidence type="ECO:0000313" key="12">
    <source>
        <dbReference type="Proteomes" id="UP000670527"/>
    </source>
</evidence>
<accession>A0ABS3T8G5</accession>
<keyword evidence="3 10" id="KW-0813">Transport</keyword>
<gene>
    <name evidence="10 11" type="primary">mscL</name>
    <name evidence="11" type="ORF">J4D97_04675</name>
</gene>
<comment type="similarity">
    <text evidence="2 10">Belongs to the MscL family.</text>
</comment>
<dbReference type="SUPFAM" id="SSF81330">
    <property type="entry name" value="Gated mechanosensitive channel"/>
    <property type="match status" value="1"/>
</dbReference>
<evidence type="ECO:0000256" key="6">
    <source>
        <dbReference type="ARBA" id="ARBA00022989"/>
    </source>
</evidence>
<keyword evidence="6 10" id="KW-1133">Transmembrane helix</keyword>
<dbReference type="RefSeq" id="WP_185281480.1">
    <property type="nucleotide sequence ID" value="NZ_JAGETX010000002.1"/>
</dbReference>
<evidence type="ECO:0000256" key="4">
    <source>
        <dbReference type="ARBA" id="ARBA00022475"/>
    </source>
</evidence>
<comment type="caution">
    <text evidence="10">Lacks conserved residue(s) required for the propagation of feature annotation.</text>
</comment>
<dbReference type="PROSITE" id="PS01327">
    <property type="entry name" value="MSCL"/>
    <property type="match status" value="1"/>
</dbReference>
<keyword evidence="7 10" id="KW-0406">Ion transport</keyword>
<dbReference type="Proteomes" id="UP000670527">
    <property type="component" value="Unassembled WGS sequence"/>
</dbReference>
<keyword evidence="4 10" id="KW-1003">Cell membrane</keyword>
<reference evidence="11 12" key="1">
    <citation type="submission" date="2021-03" db="EMBL/GenBank/DDBJ databases">
        <authorList>
            <person name="Kim M.K."/>
        </authorList>
    </citation>
    <scope>NUCLEOTIDE SEQUENCE [LARGE SCALE GENOMIC DNA]</scope>
    <source>
        <strain evidence="11 12">BT507</strain>
    </source>
</reference>
<evidence type="ECO:0000256" key="8">
    <source>
        <dbReference type="ARBA" id="ARBA00023136"/>
    </source>
</evidence>
<comment type="subunit">
    <text evidence="10">Homopentamer.</text>
</comment>
<comment type="caution">
    <text evidence="11">The sequence shown here is derived from an EMBL/GenBank/DDBJ whole genome shotgun (WGS) entry which is preliminary data.</text>
</comment>
<dbReference type="HAMAP" id="MF_00115">
    <property type="entry name" value="MscL"/>
    <property type="match status" value="1"/>
</dbReference>
<evidence type="ECO:0000256" key="7">
    <source>
        <dbReference type="ARBA" id="ARBA00023065"/>
    </source>
</evidence>
<dbReference type="PANTHER" id="PTHR30266">
    <property type="entry name" value="MECHANOSENSITIVE CHANNEL MSCL"/>
    <property type="match status" value="1"/>
</dbReference>
<keyword evidence="8 10" id="KW-0472">Membrane</keyword>
<evidence type="ECO:0000256" key="5">
    <source>
        <dbReference type="ARBA" id="ARBA00022692"/>
    </source>
</evidence>
<dbReference type="InterPro" id="IPR036019">
    <property type="entry name" value="MscL_channel"/>
</dbReference>
<evidence type="ECO:0000313" key="11">
    <source>
        <dbReference type="EMBL" id="MBO3269937.1"/>
    </source>
</evidence>
<protein>
    <recommendedName>
        <fullName evidence="10">Large-conductance mechanosensitive channel</fullName>
    </recommendedName>
</protein>
<evidence type="ECO:0000256" key="3">
    <source>
        <dbReference type="ARBA" id="ARBA00022448"/>
    </source>
</evidence>
<keyword evidence="12" id="KW-1185">Reference proteome</keyword>
<dbReference type="EMBL" id="JAGETX010000002">
    <property type="protein sequence ID" value="MBO3269937.1"/>
    <property type="molecule type" value="Genomic_DNA"/>
</dbReference>
<dbReference type="NCBIfam" id="NF001843">
    <property type="entry name" value="PRK00567.1-4"/>
    <property type="match status" value="1"/>
</dbReference>
<keyword evidence="5 10" id="KW-0812">Transmembrane</keyword>
<comment type="subcellular location">
    <subcellularLocation>
        <location evidence="1 10">Cell membrane</location>
        <topology evidence="1 10">Multi-pass membrane protein</topology>
    </subcellularLocation>
</comment>
<feature type="transmembrane region" description="Helical" evidence="10">
    <location>
        <begin position="84"/>
        <end position="103"/>
    </location>
</feature>
<organism evidence="11 12">
    <name type="scientific">Hymenobacter defluvii</name>
    <dbReference type="NCBI Taxonomy" id="2054411"/>
    <lineage>
        <taxon>Bacteria</taxon>
        <taxon>Pseudomonadati</taxon>
        <taxon>Bacteroidota</taxon>
        <taxon>Cytophagia</taxon>
        <taxon>Cytophagales</taxon>
        <taxon>Hymenobacteraceae</taxon>
        <taxon>Hymenobacter</taxon>
    </lineage>
</organism>
<dbReference type="InterPro" id="IPR001185">
    <property type="entry name" value="MS_channel"/>
</dbReference>
<comment type="function">
    <text evidence="10">Channel that opens in response to stretch forces in the membrane lipid bilayer. May participate in the regulation of osmotic pressure changes within the cell.</text>
</comment>
<dbReference type="InterPro" id="IPR019823">
    <property type="entry name" value="Mechanosensitive_channel_CS"/>
</dbReference>
<keyword evidence="9 10" id="KW-0407">Ion channel</keyword>
<dbReference type="Pfam" id="PF01741">
    <property type="entry name" value="MscL"/>
    <property type="match status" value="1"/>
</dbReference>
<dbReference type="Gene3D" id="1.10.1200.120">
    <property type="entry name" value="Large-conductance mechanosensitive channel, MscL, domain 1"/>
    <property type="match status" value="1"/>
</dbReference>
<name>A0ABS3T8G5_9BACT</name>